<proteinExistence type="predicted"/>
<dbReference type="AlphaFoldDB" id="A0A382WTD1"/>
<dbReference type="InterPro" id="IPR044068">
    <property type="entry name" value="CB"/>
</dbReference>
<feature type="non-terminal residue" evidence="3">
    <location>
        <position position="117"/>
    </location>
</feature>
<dbReference type="InterPro" id="IPR011010">
    <property type="entry name" value="DNA_brk_join_enz"/>
</dbReference>
<reference evidence="3" key="1">
    <citation type="submission" date="2018-05" db="EMBL/GenBank/DDBJ databases">
        <authorList>
            <person name="Lanie J.A."/>
            <person name="Ng W.-L."/>
            <person name="Kazmierczak K.M."/>
            <person name="Andrzejewski T.M."/>
            <person name="Davidsen T.M."/>
            <person name="Wayne K.J."/>
            <person name="Tettelin H."/>
            <person name="Glass J.I."/>
            <person name="Rusch D."/>
            <person name="Podicherti R."/>
            <person name="Tsui H.-C.T."/>
            <person name="Winkler M.E."/>
        </authorList>
    </citation>
    <scope>NUCLEOTIDE SEQUENCE</scope>
</reference>
<dbReference type="EMBL" id="UINC01161866">
    <property type="protein sequence ID" value="SVD61301.1"/>
    <property type="molecule type" value="Genomic_DNA"/>
</dbReference>
<dbReference type="GO" id="GO:0003677">
    <property type="term" value="F:DNA binding"/>
    <property type="evidence" value="ECO:0007669"/>
    <property type="project" value="UniProtKB-KW"/>
</dbReference>
<name>A0A382WTD1_9ZZZZ</name>
<sequence length="117" mass="13387">MATIRKREGKKGTSYQVQVRLKGGEMETASFKSLTKAKLWAQSIEASMREGRHFTGSESKKYTLSDLIERFLSNPGLKTKTRIQYTPQLQWWSEQLGHLTLSEITPDKIAGKRDKLL</sequence>
<protein>
    <recommendedName>
        <fullName evidence="2">Core-binding (CB) domain-containing protein</fullName>
    </recommendedName>
</protein>
<dbReference type="PROSITE" id="PS51900">
    <property type="entry name" value="CB"/>
    <property type="match status" value="1"/>
</dbReference>
<evidence type="ECO:0000313" key="3">
    <source>
        <dbReference type="EMBL" id="SVD61301.1"/>
    </source>
</evidence>
<accession>A0A382WTD1</accession>
<keyword evidence="1" id="KW-0238">DNA-binding</keyword>
<evidence type="ECO:0000259" key="2">
    <source>
        <dbReference type="PROSITE" id="PS51900"/>
    </source>
</evidence>
<dbReference type="InterPro" id="IPR010998">
    <property type="entry name" value="Integrase_recombinase_N"/>
</dbReference>
<dbReference type="Gene3D" id="1.10.150.130">
    <property type="match status" value="1"/>
</dbReference>
<organism evidence="3">
    <name type="scientific">marine metagenome</name>
    <dbReference type="NCBI Taxonomy" id="408172"/>
    <lineage>
        <taxon>unclassified sequences</taxon>
        <taxon>metagenomes</taxon>
        <taxon>ecological metagenomes</taxon>
    </lineage>
</organism>
<evidence type="ECO:0000256" key="1">
    <source>
        <dbReference type="ARBA" id="ARBA00023125"/>
    </source>
</evidence>
<gene>
    <name evidence="3" type="ORF">METZ01_LOCUS414155</name>
</gene>
<dbReference type="SUPFAM" id="SSF56349">
    <property type="entry name" value="DNA breaking-rejoining enzymes"/>
    <property type="match status" value="1"/>
</dbReference>
<feature type="domain" description="Core-binding (CB)" evidence="2">
    <location>
        <begin position="62"/>
        <end position="117"/>
    </location>
</feature>